<keyword evidence="6 11" id="KW-0418">Kinase</keyword>
<dbReference type="SMART" id="SM00387">
    <property type="entry name" value="HATPase_c"/>
    <property type="match status" value="1"/>
</dbReference>
<evidence type="ECO:0000256" key="2">
    <source>
        <dbReference type="ARBA" id="ARBA00012438"/>
    </source>
</evidence>
<dbReference type="PANTHER" id="PTHR41523:SF8">
    <property type="entry name" value="ETHYLENE RESPONSE SENSOR PROTEIN"/>
    <property type="match status" value="1"/>
</dbReference>
<keyword evidence="12" id="KW-1185">Reference proteome</keyword>
<keyword evidence="8" id="KW-1133">Transmembrane helix</keyword>
<evidence type="ECO:0000256" key="5">
    <source>
        <dbReference type="ARBA" id="ARBA00022741"/>
    </source>
</evidence>
<feature type="chain" id="PRO_5046112900" description="histidine kinase" evidence="9">
    <location>
        <begin position="22"/>
        <end position="615"/>
    </location>
</feature>
<feature type="domain" description="Histidine kinase" evidence="10">
    <location>
        <begin position="422"/>
        <end position="615"/>
    </location>
</feature>
<keyword evidence="3" id="KW-0597">Phosphoprotein</keyword>
<evidence type="ECO:0000256" key="7">
    <source>
        <dbReference type="ARBA" id="ARBA00022840"/>
    </source>
</evidence>
<dbReference type="InterPro" id="IPR005467">
    <property type="entry name" value="His_kinase_dom"/>
</dbReference>
<keyword evidence="7" id="KW-0067">ATP-binding</keyword>
<evidence type="ECO:0000256" key="6">
    <source>
        <dbReference type="ARBA" id="ARBA00022777"/>
    </source>
</evidence>
<accession>A0ABS6WWM7</accession>
<reference evidence="11 12" key="1">
    <citation type="submission" date="2021-07" db="EMBL/GenBank/DDBJ databases">
        <title>Hymenobacter profundi sp. nov., isolated from deep-sea water.</title>
        <authorList>
            <person name="Kim M.K."/>
        </authorList>
    </citation>
    <scope>NUCLEOTIDE SEQUENCE [LARGE SCALE GENOMIC DNA]</scope>
    <source>
        <strain evidence="11 12">M2</strain>
    </source>
</reference>
<keyword evidence="8" id="KW-0812">Transmembrane</keyword>
<dbReference type="Pfam" id="PF02518">
    <property type="entry name" value="HATPase_c"/>
    <property type="match status" value="1"/>
</dbReference>
<dbReference type="InterPro" id="IPR011495">
    <property type="entry name" value="Sig_transdc_His_kin_sub2_dim/P"/>
</dbReference>
<keyword evidence="8" id="KW-0472">Membrane</keyword>
<dbReference type="RefSeq" id="WP_219156304.1">
    <property type="nucleotide sequence ID" value="NZ_JAHWGL010000002.1"/>
</dbReference>
<dbReference type="GO" id="GO:0016301">
    <property type="term" value="F:kinase activity"/>
    <property type="evidence" value="ECO:0007669"/>
    <property type="project" value="UniProtKB-KW"/>
</dbReference>
<feature type="transmembrane region" description="Helical" evidence="8">
    <location>
        <begin position="374"/>
        <end position="393"/>
    </location>
</feature>
<protein>
    <recommendedName>
        <fullName evidence="2">histidine kinase</fullName>
        <ecNumber evidence="2">2.7.13.3</ecNumber>
    </recommendedName>
</protein>
<keyword evidence="5" id="KW-0547">Nucleotide-binding</keyword>
<feature type="signal peptide" evidence="9">
    <location>
        <begin position="1"/>
        <end position="21"/>
    </location>
</feature>
<comment type="caution">
    <text evidence="11">The sequence shown here is derived from an EMBL/GenBank/DDBJ whole genome shotgun (WGS) entry which is preliminary data.</text>
</comment>
<evidence type="ECO:0000256" key="3">
    <source>
        <dbReference type="ARBA" id="ARBA00022553"/>
    </source>
</evidence>
<proteinExistence type="predicted"/>
<dbReference type="InterPro" id="IPR003594">
    <property type="entry name" value="HATPase_dom"/>
</dbReference>
<sequence length="615" mass="67362">MSCSKLLVVMGLALASAFPGAAGSLDAPIPAPVTAIDSLRGLLEQRGLPDSTRFRLLGALRDKLFAQADPDARKVGEQAVSLATLRRDWPRASEALYQLIVNCERESDYVGATAYCQQGLDLTKTHKLPDQWRFTQCLGLLAVDTKEAAKGLQWMRLAYQQQAGATKVTPGQRGSLLLNLATTFMVLEQYDSVLHYAARALPPMQQANDARGIGSVYQFKGEVYALLQPHTPARLDSAVTNMRRALPILRQHRFPSHATASALALARTYRLMGRTGESQKAAELALRMARETPMPEYEAEALACLAWAEADQGKVARSTEYDTRSQELRDSLFSHDKAQALARLQVGYDVKLLQQKNRAAEFEQRSQRARLQSLLLLLGGLLATLGVGGWLYWRLRRQKALLAVANEANRQSAAEKEVLLQEIHHRVKNNLQLVSSLLAWQSSVLPDPALTAALAGSQSRIQSMALVHEFLYRADNLAQVRMDDYLAQLLDSLHTSLNSPERPVQLSTDLQPLILEAREATSFGLLVNELVSNAYKHAFRGPGPGHLHVSLSSGPTGFQLRVIDNGVGMAAEGGGEAASRSLGLQLVRRLAKQLKATVTASPSEPTGTRMEVTRS</sequence>
<dbReference type="EMBL" id="JAHWGL010000002">
    <property type="protein sequence ID" value="MBW3127183.1"/>
    <property type="molecule type" value="Genomic_DNA"/>
</dbReference>
<name>A0ABS6WWM7_9BACT</name>
<gene>
    <name evidence="11" type="ORF">KYK14_01345</name>
</gene>
<evidence type="ECO:0000259" key="10">
    <source>
        <dbReference type="PROSITE" id="PS50109"/>
    </source>
</evidence>
<evidence type="ECO:0000256" key="4">
    <source>
        <dbReference type="ARBA" id="ARBA00022679"/>
    </source>
</evidence>
<dbReference type="PROSITE" id="PS50109">
    <property type="entry name" value="HIS_KIN"/>
    <property type="match status" value="1"/>
</dbReference>
<comment type="catalytic activity">
    <reaction evidence="1">
        <text>ATP + protein L-histidine = ADP + protein N-phospho-L-histidine.</text>
        <dbReference type="EC" id="2.7.13.3"/>
    </reaction>
</comment>
<dbReference type="EC" id="2.7.13.3" evidence="2"/>
<keyword evidence="9" id="KW-0732">Signal</keyword>
<evidence type="ECO:0000256" key="8">
    <source>
        <dbReference type="SAM" id="Phobius"/>
    </source>
</evidence>
<keyword evidence="4" id="KW-0808">Transferase</keyword>
<dbReference type="PANTHER" id="PTHR41523">
    <property type="entry name" value="TWO-COMPONENT SYSTEM SENSOR PROTEIN"/>
    <property type="match status" value="1"/>
</dbReference>
<dbReference type="Pfam" id="PF07568">
    <property type="entry name" value="HisKA_2"/>
    <property type="match status" value="1"/>
</dbReference>
<evidence type="ECO:0000256" key="9">
    <source>
        <dbReference type="SAM" id="SignalP"/>
    </source>
</evidence>
<organism evidence="11 12">
    <name type="scientific">Hymenobacter profundi</name>
    <dbReference type="NCBI Taxonomy" id="1982110"/>
    <lineage>
        <taxon>Bacteria</taxon>
        <taxon>Pseudomonadati</taxon>
        <taxon>Bacteroidota</taxon>
        <taxon>Cytophagia</taxon>
        <taxon>Cytophagales</taxon>
        <taxon>Hymenobacteraceae</taxon>
        <taxon>Hymenobacter</taxon>
    </lineage>
</organism>
<evidence type="ECO:0000313" key="11">
    <source>
        <dbReference type="EMBL" id="MBW3127183.1"/>
    </source>
</evidence>
<dbReference type="Proteomes" id="UP000826188">
    <property type="component" value="Unassembled WGS sequence"/>
</dbReference>
<evidence type="ECO:0000256" key="1">
    <source>
        <dbReference type="ARBA" id="ARBA00000085"/>
    </source>
</evidence>
<evidence type="ECO:0000313" key="12">
    <source>
        <dbReference type="Proteomes" id="UP000826188"/>
    </source>
</evidence>